<sequence length="76" mass="8819">VWKTFRPDAAAKRSSLFGKKTDGSSNSIVEWINRRESTCFICNSVKNTFQAYMKTFFSMYKKDADFRAQVENTKGF</sequence>
<comment type="caution">
    <text evidence="1">The sequence shown here is derived from an EMBL/GenBank/DDBJ whole genome shotgun (WGS) entry which is preliminary data.</text>
</comment>
<evidence type="ECO:0000313" key="1">
    <source>
        <dbReference type="EMBL" id="MBD4339793.1"/>
    </source>
</evidence>
<reference evidence="1" key="1">
    <citation type="submission" date="2020-01" db="EMBL/GenBank/DDBJ databases">
        <authorList>
            <person name="Richard D."/>
        </authorList>
    </citation>
    <scope>NUCLEOTIDE SEQUENCE</scope>
    <source>
        <strain evidence="1">JP541</strain>
    </source>
</reference>
<evidence type="ECO:0000313" key="2">
    <source>
        <dbReference type="Proteomes" id="UP000653002"/>
    </source>
</evidence>
<gene>
    <name evidence="1" type="ORF">GUH15_27835</name>
</gene>
<name>A0A8I0LD98_XANCI</name>
<dbReference type="Proteomes" id="UP000653002">
    <property type="component" value="Unassembled WGS sequence"/>
</dbReference>
<feature type="non-terminal residue" evidence="1">
    <location>
        <position position="76"/>
    </location>
</feature>
<proteinExistence type="predicted"/>
<accession>A0A8I0LD98</accession>
<organism evidence="1 2">
    <name type="scientific">Xanthomonas citri pv. citri</name>
    <dbReference type="NCBI Taxonomy" id="611301"/>
    <lineage>
        <taxon>Bacteria</taxon>
        <taxon>Pseudomonadati</taxon>
        <taxon>Pseudomonadota</taxon>
        <taxon>Gammaproteobacteria</taxon>
        <taxon>Lysobacterales</taxon>
        <taxon>Lysobacteraceae</taxon>
        <taxon>Xanthomonas</taxon>
    </lineage>
</organism>
<dbReference type="InterPro" id="IPR045706">
    <property type="entry name" value="DUF6062"/>
</dbReference>
<protein>
    <submittedName>
        <fullName evidence="1">Uncharacterized protein</fullName>
    </submittedName>
</protein>
<dbReference type="AlphaFoldDB" id="A0A8I0LD98"/>
<feature type="non-terminal residue" evidence="1">
    <location>
        <position position="1"/>
    </location>
</feature>
<dbReference type="Pfam" id="PF19538">
    <property type="entry name" value="DUF6062"/>
    <property type="match status" value="1"/>
</dbReference>
<dbReference type="EMBL" id="JAABFR010002352">
    <property type="protein sequence ID" value="MBD4339793.1"/>
    <property type="molecule type" value="Genomic_DNA"/>
</dbReference>